<dbReference type="Proteomes" id="UP000321558">
    <property type="component" value="Unassembled WGS sequence"/>
</dbReference>
<feature type="binding site" evidence="2">
    <location>
        <position position="134"/>
    </location>
    <ligand>
        <name>Zn(2+)</name>
        <dbReference type="ChEBI" id="CHEBI:29105"/>
        <label>2</label>
    </ligand>
</feature>
<feature type="binding site" evidence="2">
    <location>
        <position position="199"/>
    </location>
    <ligand>
        <name>Zn(2+)</name>
        <dbReference type="ChEBI" id="CHEBI:29105"/>
        <label>1</label>
        <note>catalytic</note>
    </ligand>
</feature>
<feature type="binding site" evidence="2">
    <location>
        <position position="171"/>
    </location>
    <ligand>
        <name>Zn(2+)</name>
        <dbReference type="ChEBI" id="CHEBI:29105"/>
        <label>1</label>
        <note>catalytic</note>
    </ligand>
</feature>
<dbReference type="Pfam" id="PF01116">
    <property type="entry name" value="F_bP_aldolase"/>
    <property type="match status" value="1"/>
</dbReference>
<sequence length="275" mass="30191">MPLVSLDGLLPKARQNNYAVPAFNVVSLEMIISAVKAAEKENSPIIIEYTEGDDTRIPLEYIGRFASDLARKSDVPICVHLDHGNTLKAILRAIKSGYSSVMYDGSALSYQDNAANTKKIVEIAKSIGVSVEAELGTIGPGEDNYTDPGLVNDFTNSTGISALAVAIGTEHGVYKGKPEVDLKRLKDIRKETETPLVMHGGSGLDEEIYAKVIDNGVSKINYYSAMSNKITNRIMNELQDASENEPVYLQDAIDLELKYFEEGMRKVIRLFRKQG</sequence>
<gene>
    <name evidence="3" type="ORF">OSO01_45150</name>
</gene>
<dbReference type="InterPro" id="IPR050246">
    <property type="entry name" value="Class_II_FBP_aldolase"/>
</dbReference>
<protein>
    <recommendedName>
        <fullName evidence="5">Fructose-bisphosphate aldolase</fullName>
    </recommendedName>
</protein>
<dbReference type="GO" id="GO:0005975">
    <property type="term" value="P:carbohydrate metabolic process"/>
    <property type="evidence" value="ECO:0007669"/>
    <property type="project" value="InterPro"/>
</dbReference>
<evidence type="ECO:0000313" key="4">
    <source>
        <dbReference type="Proteomes" id="UP000321558"/>
    </source>
</evidence>
<keyword evidence="4" id="KW-1185">Reference proteome</keyword>
<dbReference type="EMBL" id="BJYM01000029">
    <property type="protein sequence ID" value="GEN89776.1"/>
    <property type="molecule type" value="Genomic_DNA"/>
</dbReference>
<dbReference type="GO" id="GO:0008270">
    <property type="term" value="F:zinc ion binding"/>
    <property type="evidence" value="ECO:0007669"/>
    <property type="project" value="InterPro"/>
</dbReference>
<feature type="binding site" evidence="2">
    <location>
        <position position="83"/>
    </location>
    <ligand>
        <name>Zn(2+)</name>
        <dbReference type="ChEBI" id="CHEBI:29105"/>
        <label>1</label>
        <note>catalytic</note>
    </ligand>
</feature>
<evidence type="ECO:0000256" key="1">
    <source>
        <dbReference type="PIRSR" id="PIRSR001359-1"/>
    </source>
</evidence>
<dbReference type="GO" id="GO:0009025">
    <property type="term" value="F:tagatose-bisphosphate aldolase activity"/>
    <property type="evidence" value="ECO:0007669"/>
    <property type="project" value="TreeGrafter"/>
</dbReference>
<dbReference type="CDD" id="cd00947">
    <property type="entry name" value="TBP_aldolase_IIB"/>
    <property type="match status" value="1"/>
</dbReference>
<reference evidence="3 4" key="1">
    <citation type="submission" date="2019-07" db="EMBL/GenBank/DDBJ databases">
        <title>Whole genome shotgun sequence of Oceanobacillus sojae NBRC 105379.</title>
        <authorList>
            <person name="Hosoyama A."/>
            <person name="Uohara A."/>
            <person name="Ohji S."/>
            <person name="Ichikawa N."/>
        </authorList>
    </citation>
    <scope>NUCLEOTIDE SEQUENCE [LARGE SCALE GENOMIC DNA]</scope>
    <source>
        <strain evidence="3 4">NBRC 105379</strain>
    </source>
</reference>
<dbReference type="PANTHER" id="PTHR30304">
    <property type="entry name" value="D-TAGATOSE-1,6-BISPHOSPHATE ALDOLASE"/>
    <property type="match status" value="1"/>
</dbReference>
<keyword evidence="2" id="KW-0479">Metal-binding</keyword>
<evidence type="ECO:0000313" key="3">
    <source>
        <dbReference type="EMBL" id="GEN89776.1"/>
    </source>
</evidence>
<organism evidence="3 4">
    <name type="scientific">Oceanobacillus sojae</name>
    <dbReference type="NCBI Taxonomy" id="582851"/>
    <lineage>
        <taxon>Bacteria</taxon>
        <taxon>Bacillati</taxon>
        <taxon>Bacillota</taxon>
        <taxon>Bacilli</taxon>
        <taxon>Bacillales</taxon>
        <taxon>Bacillaceae</taxon>
        <taxon>Oceanobacillus</taxon>
    </lineage>
</organism>
<accession>A0A511ZQP0</accession>
<dbReference type="Gene3D" id="3.20.20.70">
    <property type="entry name" value="Aldolase class I"/>
    <property type="match status" value="1"/>
</dbReference>
<comment type="cofactor">
    <cofactor evidence="2">
        <name>Zn(2+)</name>
        <dbReference type="ChEBI" id="CHEBI:29105"/>
    </cofactor>
    <text evidence="2">Binds 2 Zn(2+) ions per subunit. One is catalytic and the other provides a structural contribution.</text>
</comment>
<dbReference type="PIRSF" id="PIRSF001359">
    <property type="entry name" value="F_bP_aldolase_II"/>
    <property type="match status" value="1"/>
</dbReference>
<proteinExistence type="predicted"/>
<dbReference type="PANTHER" id="PTHR30304:SF0">
    <property type="entry name" value="D-TAGATOSE-1,6-BISPHOSPHATE ALDOLASE SUBUNIT GATY-RELATED"/>
    <property type="match status" value="1"/>
</dbReference>
<dbReference type="InterPro" id="IPR013785">
    <property type="entry name" value="Aldolase_TIM"/>
</dbReference>
<dbReference type="RefSeq" id="WP_147212651.1">
    <property type="nucleotide sequence ID" value="NZ_BJYM01000029.1"/>
</dbReference>
<evidence type="ECO:0008006" key="5">
    <source>
        <dbReference type="Google" id="ProtNLM"/>
    </source>
</evidence>
<keyword evidence="2" id="KW-0862">Zinc</keyword>
<dbReference type="AlphaFoldDB" id="A0A511ZQP0"/>
<comment type="caution">
    <text evidence="3">The sequence shown here is derived from an EMBL/GenBank/DDBJ whole genome shotgun (WGS) entry which is preliminary data.</text>
</comment>
<dbReference type="SUPFAM" id="SSF51569">
    <property type="entry name" value="Aldolase"/>
    <property type="match status" value="1"/>
</dbReference>
<feature type="binding site" evidence="2">
    <location>
        <position position="104"/>
    </location>
    <ligand>
        <name>Zn(2+)</name>
        <dbReference type="ChEBI" id="CHEBI:29105"/>
        <label>2</label>
    </ligand>
</feature>
<dbReference type="GO" id="GO:0005829">
    <property type="term" value="C:cytosol"/>
    <property type="evidence" value="ECO:0007669"/>
    <property type="project" value="TreeGrafter"/>
</dbReference>
<name>A0A511ZQP0_9BACI</name>
<evidence type="ECO:0000256" key="2">
    <source>
        <dbReference type="PIRSR" id="PIRSR001359-3"/>
    </source>
</evidence>
<feature type="active site" description="Proton donor" evidence="1">
    <location>
        <position position="82"/>
    </location>
</feature>
<dbReference type="OrthoDB" id="9803995at2"/>
<dbReference type="InterPro" id="IPR000771">
    <property type="entry name" value="FBA_II"/>
</dbReference>